<evidence type="ECO:0000313" key="3">
    <source>
        <dbReference type="Proteomes" id="UP000654257"/>
    </source>
</evidence>
<dbReference type="EMBL" id="BMCU01000003">
    <property type="protein sequence ID" value="GGG17351.1"/>
    <property type="molecule type" value="Genomic_DNA"/>
</dbReference>
<sequence length="274" mass="31370">MSELGDFLRARRGQLVRSELGLPMLGRTRTTGLRREEVSFLSGVSVTWYTWLEQGRDINPSRQVLDAVARTLQLTGAEHAYMLSLAGYPGPRPETSASDRAPDHIQRLLDALADSPAFAIEPDWSISGWNRAYALLYPNIAKVPARDRNLLYLVFTDPYVRELLPDWDIDSRRFLAEFRAEVGPRVSEPTFVDLVDRLRESSAEFRAWWSRHDIEGFTTRERLFHHPLVGDIRLEHHRLAPSDHPDLHLVIYTPVVATDAPARLRRLLDAEDLL</sequence>
<dbReference type="PANTHER" id="PTHR35010">
    <property type="entry name" value="BLL4672 PROTEIN-RELATED"/>
    <property type="match status" value="1"/>
</dbReference>
<evidence type="ECO:0000259" key="1">
    <source>
        <dbReference type="SMART" id="SM00530"/>
    </source>
</evidence>
<dbReference type="RefSeq" id="WP_229746100.1">
    <property type="nucleotide sequence ID" value="NZ_BMCU01000003.1"/>
</dbReference>
<reference evidence="2" key="1">
    <citation type="journal article" date="2014" name="Int. J. Syst. Evol. Microbiol.">
        <title>Complete genome sequence of Corynebacterium casei LMG S-19264T (=DSM 44701T), isolated from a smear-ripened cheese.</title>
        <authorList>
            <consortium name="US DOE Joint Genome Institute (JGI-PGF)"/>
            <person name="Walter F."/>
            <person name="Albersmeier A."/>
            <person name="Kalinowski J."/>
            <person name="Ruckert C."/>
        </authorList>
    </citation>
    <scope>NUCLEOTIDE SEQUENCE</scope>
    <source>
        <strain evidence="2">CCM 7905</strain>
    </source>
</reference>
<dbReference type="CDD" id="cd00093">
    <property type="entry name" value="HTH_XRE"/>
    <property type="match status" value="1"/>
</dbReference>
<organism evidence="2 3">
    <name type="scientific">Rhodococcoides trifolii</name>
    <dbReference type="NCBI Taxonomy" id="908250"/>
    <lineage>
        <taxon>Bacteria</taxon>
        <taxon>Bacillati</taxon>
        <taxon>Actinomycetota</taxon>
        <taxon>Actinomycetes</taxon>
        <taxon>Mycobacteriales</taxon>
        <taxon>Nocardiaceae</taxon>
        <taxon>Rhodococcoides</taxon>
    </lineage>
</organism>
<keyword evidence="3" id="KW-1185">Reference proteome</keyword>
<dbReference type="Pfam" id="PF13560">
    <property type="entry name" value="HTH_31"/>
    <property type="match status" value="1"/>
</dbReference>
<proteinExistence type="predicted"/>
<comment type="caution">
    <text evidence="2">The sequence shown here is derived from an EMBL/GenBank/DDBJ whole genome shotgun (WGS) entry which is preliminary data.</text>
</comment>
<feature type="domain" description="HTH cro/C1-type" evidence="1">
    <location>
        <begin position="7"/>
        <end position="79"/>
    </location>
</feature>
<dbReference type="InterPro" id="IPR010982">
    <property type="entry name" value="Lambda_DNA-bd_dom_sf"/>
</dbReference>
<accession>A0A917LF27</accession>
<gene>
    <name evidence="2" type="ORF">GCM10007304_34400</name>
</gene>
<dbReference type="Gene3D" id="1.10.260.40">
    <property type="entry name" value="lambda repressor-like DNA-binding domains"/>
    <property type="match status" value="1"/>
</dbReference>
<dbReference type="Proteomes" id="UP000654257">
    <property type="component" value="Unassembled WGS sequence"/>
</dbReference>
<dbReference type="Gene3D" id="3.30.450.180">
    <property type="match status" value="1"/>
</dbReference>
<name>A0A917LF27_9NOCA</name>
<reference evidence="2" key="2">
    <citation type="submission" date="2020-09" db="EMBL/GenBank/DDBJ databases">
        <authorList>
            <person name="Sun Q."/>
            <person name="Sedlacek I."/>
        </authorList>
    </citation>
    <scope>NUCLEOTIDE SEQUENCE</scope>
    <source>
        <strain evidence="2">CCM 7905</strain>
    </source>
</reference>
<dbReference type="PANTHER" id="PTHR35010:SF2">
    <property type="entry name" value="BLL4672 PROTEIN"/>
    <property type="match status" value="1"/>
</dbReference>
<protein>
    <submittedName>
        <fullName evidence="2">Transcriptional regulator</fullName>
    </submittedName>
</protein>
<dbReference type="GO" id="GO:0003677">
    <property type="term" value="F:DNA binding"/>
    <property type="evidence" value="ECO:0007669"/>
    <property type="project" value="InterPro"/>
</dbReference>
<evidence type="ECO:0000313" key="2">
    <source>
        <dbReference type="EMBL" id="GGG17351.1"/>
    </source>
</evidence>
<dbReference type="Pfam" id="PF17765">
    <property type="entry name" value="MLTR_LBD"/>
    <property type="match status" value="1"/>
</dbReference>
<dbReference type="AlphaFoldDB" id="A0A917LF27"/>
<dbReference type="InterPro" id="IPR001387">
    <property type="entry name" value="Cro/C1-type_HTH"/>
</dbReference>
<dbReference type="InterPro" id="IPR041413">
    <property type="entry name" value="MLTR_LBD"/>
</dbReference>
<dbReference type="SUPFAM" id="SSF47413">
    <property type="entry name" value="lambda repressor-like DNA-binding domains"/>
    <property type="match status" value="1"/>
</dbReference>
<dbReference type="SMART" id="SM00530">
    <property type="entry name" value="HTH_XRE"/>
    <property type="match status" value="1"/>
</dbReference>